<dbReference type="PANTHER" id="PTHR23422:SF11">
    <property type="entry name" value="DIPEPTIDYL PEPTIDASE 3"/>
    <property type="match status" value="1"/>
</dbReference>
<evidence type="ECO:0000256" key="1">
    <source>
        <dbReference type="ARBA" id="ARBA00022723"/>
    </source>
</evidence>
<proteinExistence type="predicted"/>
<reference evidence="3" key="1">
    <citation type="journal article" date="2020" name="Stud. Mycol.">
        <title>101 Dothideomycetes genomes: a test case for predicting lifestyles and emergence of pathogens.</title>
        <authorList>
            <person name="Haridas S."/>
            <person name="Albert R."/>
            <person name="Binder M."/>
            <person name="Bloem J."/>
            <person name="Labutti K."/>
            <person name="Salamov A."/>
            <person name="Andreopoulos B."/>
            <person name="Baker S."/>
            <person name="Barry K."/>
            <person name="Bills G."/>
            <person name="Bluhm B."/>
            <person name="Cannon C."/>
            <person name="Castanera R."/>
            <person name="Culley D."/>
            <person name="Daum C."/>
            <person name="Ezra D."/>
            <person name="Gonzalez J."/>
            <person name="Henrissat B."/>
            <person name="Kuo A."/>
            <person name="Liang C."/>
            <person name="Lipzen A."/>
            <person name="Lutzoni F."/>
            <person name="Magnuson J."/>
            <person name="Mondo S."/>
            <person name="Nolan M."/>
            <person name="Ohm R."/>
            <person name="Pangilinan J."/>
            <person name="Park H.-J."/>
            <person name="Ramirez L."/>
            <person name="Alfaro M."/>
            <person name="Sun H."/>
            <person name="Tritt A."/>
            <person name="Yoshinaga Y."/>
            <person name="Zwiers L.-H."/>
            <person name="Turgeon B."/>
            <person name="Goodwin S."/>
            <person name="Spatafora J."/>
            <person name="Crous P."/>
            <person name="Grigoriev I."/>
        </authorList>
    </citation>
    <scope>NUCLEOTIDE SEQUENCE</scope>
    <source>
        <strain evidence="3">CBS 125425</strain>
    </source>
</reference>
<accession>A0A9P4R130</accession>
<name>A0A9P4R130_9PLEO</name>
<feature type="non-terminal residue" evidence="3">
    <location>
        <position position="1"/>
    </location>
</feature>
<dbReference type="GO" id="GO:0046872">
    <property type="term" value="F:metal ion binding"/>
    <property type="evidence" value="ECO:0007669"/>
    <property type="project" value="UniProtKB-KW"/>
</dbReference>
<dbReference type="PANTHER" id="PTHR23422">
    <property type="entry name" value="DIPEPTIDYL PEPTIDASE III-RELATED"/>
    <property type="match status" value="1"/>
</dbReference>
<dbReference type="AlphaFoldDB" id="A0A9P4R130"/>
<dbReference type="Proteomes" id="UP000799444">
    <property type="component" value="Unassembled WGS sequence"/>
</dbReference>
<gene>
    <name evidence="3" type="ORF">EJ04DRAFT_436429</name>
</gene>
<comment type="caution">
    <text evidence="3">The sequence shown here is derived from an EMBL/GenBank/DDBJ whole genome shotgun (WGS) entry which is preliminary data.</text>
</comment>
<evidence type="ECO:0000256" key="2">
    <source>
        <dbReference type="ARBA" id="ARBA00022801"/>
    </source>
</evidence>
<sequence length="131" mass="14981">RGYFAVLKVLVSQQGFVGLTKSEDSKSFTVQLDRSKTESHGRKAVEQFLPELHMWRCTGDVEAASERYGSLTTVDEDWLEFRDIVMNRPARPWAFIQGSTSVGENEEIGLKEYPETPEGLIQSWAERFESF</sequence>
<protein>
    <submittedName>
        <fullName evidence="3">Peptidase M49, dipeptidyl-peptidase III</fullName>
    </submittedName>
</protein>
<dbReference type="OrthoDB" id="4694525at2759"/>
<organism evidence="3 4">
    <name type="scientific">Polyplosphaeria fusca</name>
    <dbReference type="NCBI Taxonomy" id="682080"/>
    <lineage>
        <taxon>Eukaryota</taxon>
        <taxon>Fungi</taxon>
        <taxon>Dikarya</taxon>
        <taxon>Ascomycota</taxon>
        <taxon>Pezizomycotina</taxon>
        <taxon>Dothideomycetes</taxon>
        <taxon>Pleosporomycetidae</taxon>
        <taxon>Pleosporales</taxon>
        <taxon>Tetraplosphaeriaceae</taxon>
        <taxon>Polyplosphaeria</taxon>
    </lineage>
</organism>
<dbReference type="GO" id="GO:0005737">
    <property type="term" value="C:cytoplasm"/>
    <property type="evidence" value="ECO:0007669"/>
    <property type="project" value="TreeGrafter"/>
</dbReference>
<keyword evidence="1" id="KW-0479">Metal-binding</keyword>
<dbReference type="InterPro" id="IPR039461">
    <property type="entry name" value="Peptidase_M49"/>
</dbReference>
<keyword evidence="2" id="KW-0378">Hydrolase</keyword>
<evidence type="ECO:0000313" key="3">
    <source>
        <dbReference type="EMBL" id="KAF2734779.1"/>
    </source>
</evidence>
<dbReference type="Pfam" id="PF03571">
    <property type="entry name" value="Peptidase_M49"/>
    <property type="match status" value="1"/>
</dbReference>
<dbReference type="EMBL" id="ML996143">
    <property type="protein sequence ID" value="KAF2734779.1"/>
    <property type="molecule type" value="Genomic_DNA"/>
</dbReference>
<evidence type="ECO:0000313" key="4">
    <source>
        <dbReference type="Proteomes" id="UP000799444"/>
    </source>
</evidence>
<keyword evidence="4" id="KW-1185">Reference proteome</keyword>
<dbReference type="GO" id="GO:0008239">
    <property type="term" value="F:dipeptidyl-peptidase activity"/>
    <property type="evidence" value="ECO:0007669"/>
    <property type="project" value="TreeGrafter"/>
</dbReference>